<dbReference type="InterPro" id="IPR058575">
    <property type="entry name" value="NTP_transf_8_dom"/>
</dbReference>
<evidence type="ECO:0000313" key="2">
    <source>
        <dbReference type="EMBL" id="OIN97662.1"/>
    </source>
</evidence>
<comment type="caution">
    <text evidence="2">The sequence shown here is derived from an EMBL/GenBank/DDBJ whole genome shotgun (WGS) entry which is preliminary data.</text>
</comment>
<evidence type="ECO:0000259" key="1">
    <source>
        <dbReference type="Pfam" id="PF12281"/>
    </source>
</evidence>
<reference evidence="2 3" key="1">
    <citation type="journal article" date="2016" name="Environ. Microbiol.">
        <title>Genomic resolution of a cold subsurface aquifer community provides metabolic insights for novel microbes adapted to high CO concentrations.</title>
        <authorList>
            <person name="Probst A.J."/>
            <person name="Castelle C.J."/>
            <person name="Singh A."/>
            <person name="Brown C.T."/>
            <person name="Anantharaman K."/>
            <person name="Sharon I."/>
            <person name="Hug L.A."/>
            <person name="Burstein D."/>
            <person name="Emerson J.B."/>
            <person name="Thomas B.C."/>
            <person name="Banfield J.F."/>
        </authorList>
    </citation>
    <scope>NUCLEOTIDE SEQUENCE [LARGE SCALE GENOMIC DNA]</scope>
    <source>
        <strain evidence="2">CG1_02_38_46</strain>
    </source>
</reference>
<proteinExistence type="predicted"/>
<dbReference type="AlphaFoldDB" id="A0A1J4SHX7"/>
<accession>A0A1J4SHX7</accession>
<evidence type="ECO:0000313" key="3">
    <source>
        <dbReference type="Proteomes" id="UP000182278"/>
    </source>
</evidence>
<organism evidence="2 3">
    <name type="scientific">Candidatus Desantisbacteria bacterium CG1_02_38_46</name>
    <dbReference type="NCBI Taxonomy" id="1817893"/>
    <lineage>
        <taxon>Bacteria</taxon>
        <taxon>Candidatus Desantisiibacteriota</taxon>
    </lineage>
</organism>
<gene>
    <name evidence="2" type="ORF">AUJ66_02460</name>
</gene>
<feature type="domain" description="Nucleotidyltransferase-like" evidence="1">
    <location>
        <begin position="5"/>
        <end position="183"/>
    </location>
</feature>
<name>A0A1J4SHX7_9BACT</name>
<protein>
    <recommendedName>
        <fullName evidence="1">Nucleotidyltransferase-like domain-containing protein</fullName>
    </recommendedName>
</protein>
<dbReference type="EMBL" id="MNUO01000039">
    <property type="protein sequence ID" value="OIN97662.1"/>
    <property type="molecule type" value="Genomic_DNA"/>
</dbReference>
<dbReference type="STRING" id="1817893.AUJ66_02460"/>
<sequence>MLEPVKKVLKIIDDNNLWKEGIILIGSWCFFLYQKYFGVRKYPFKTQDIDLLIKTPYRGKKKVSLVDIFEPLGFHHSFKADGSIYLWNPELKIEFLVPERGRGTDKAISIRELSIRAIPLRFLDIILDEPITVEDEGVAISIPNPAAFCLHKLLISQRRMKKDKKIKDMEQALYVSEVLKLEEIDKLYSTFPKKWKIRIKKSLEDAKLLFPLLNDLIDKLSFILQNLDNTKT</sequence>
<dbReference type="Pfam" id="PF12281">
    <property type="entry name" value="NTP_transf_8"/>
    <property type="match status" value="1"/>
</dbReference>
<dbReference type="Proteomes" id="UP000182278">
    <property type="component" value="Unassembled WGS sequence"/>
</dbReference>